<dbReference type="OMA" id="EMIPGPT"/>
<gene>
    <name evidence="9" type="ORF">SEPMUDRAFT_149283</name>
</gene>
<dbReference type="STRING" id="692275.M3D461"/>
<keyword evidence="6 8" id="KW-0503">Monooxygenase</keyword>
<evidence type="ECO:0000256" key="7">
    <source>
        <dbReference type="PIRSR" id="PIRSR602401-1"/>
    </source>
</evidence>
<dbReference type="Gene3D" id="1.10.630.10">
    <property type="entry name" value="Cytochrome P450"/>
    <property type="match status" value="1"/>
</dbReference>
<keyword evidence="4 8" id="KW-0560">Oxidoreductase</keyword>
<keyword evidence="7 8" id="KW-0349">Heme</keyword>
<evidence type="ECO:0000256" key="6">
    <source>
        <dbReference type="ARBA" id="ARBA00023033"/>
    </source>
</evidence>
<dbReference type="Proteomes" id="UP000016931">
    <property type="component" value="Unassembled WGS sequence"/>
</dbReference>
<dbReference type="InterPro" id="IPR001128">
    <property type="entry name" value="Cyt_P450"/>
</dbReference>
<dbReference type="InterPro" id="IPR017972">
    <property type="entry name" value="Cyt_P450_CS"/>
</dbReference>
<dbReference type="GO" id="GO:0020037">
    <property type="term" value="F:heme binding"/>
    <property type="evidence" value="ECO:0007669"/>
    <property type="project" value="InterPro"/>
</dbReference>
<dbReference type="RefSeq" id="XP_016760805.1">
    <property type="nucleotide sequence ID" value="XM_016905461.1"/>
</dbReference>
<evidence type="ECO:0000256" key="2">
    <source>
        <dbReference type="ARBA" id="ARBA00010617"/>
    </source>
</evidence>
<dbReference type="InterPro" id="IPR002401">
    <property type="entry name" value="Cyt_P450_E_grp-I"/>
</dbReference>
<dbReference type="eggNOG" id="KOG0157">
    <property type="taxonomic scope" value="Eukaryota"/>
</dbReference>
<comment type="similarity">
    <text evidence="2 8">Belongs to the cytochrome P450 family.</text>
</comment>
<dbReference type="HOGENOM" id="CLU_001570_27_0_1"/>
<keyword evidence="5 7" id="KW-0408">Iron</keyword>
<dbReference type="GO" id="GO:0004497">
    <property type="term" value="F:monooxygenase activity"/>
    <property type="evidence" value="ECO:0007669"/>
    <property type="project" value="UniProtKB-KW"/>
</dbReference>
<evidence type="ECO:0000256" key="3">
    <source>
        <dbReference type="ARBA" id="ARBA00022723"/>
    </source>
</evidence>
<dbReference type="GO" id="GO:0005506">
    <property type="term" value="F:iron ion binding"/>
    <property type="evidence" value="ECO:0007669"/>
    <property type="project" value="InterPro"/>
</dbReference>
<evidence type="ECO:0000256" key="5">
    <source>
        <dbReference type="ARBA" id="ARBA00023004"/>
    </source>
</evidence>
<proteinExistence type="inferred from homology"/>
<dbReference type="PANTHER" id="PTHR24287">
    <property type="entry name" value="P450, PUTATIVE (EUROFUNG)-RELATED"/>
    <property type="match status" value="1"/>
</dbReference>
<dbReference type="CDD" id="cd11063">
    <property type="entry name" value="CYP52"/>
    <property type="match status" value="1"/>
</dbReference>
<dbReference type="PRINTS" id="PR00463">
    <property type="entry name" value="EP450I"/>
</dbReference>
<keyword evidence="3 7" id="KW-0479">Metal-binding</keyword>
<sequence length="552" mass="62187">MLLLYLYDRLFWLTIAHALLAHLTYNLLPLAGASPLLSHILTFAVLGTYLVKTLDHLDRERRIRQLGKRATSLRTHTPFNIGVLLQVLWYLSKHRTHEYWWKMFGQRPGGGGAGNIGGENGRKFPYTVETITIGGRLVLTADEENVKAILATQFADYGKGPQFRKEWKDFLGLSIFTTDGDAWHTSRQLLRPQFIKDRVSDLQKFEHHVQKLLPMLAGVSNGETVRLDDLVYRYTLDAATDFLFGTGVGSLENGETGFAKAFADVQNVQGLIARAGPIRALIPKKKFYQGLEVLNKFTDRYIDQALALGPDELEKKSKSDEGYTFLHAIAAYTRDRQVLRDQLVAVLLAGRDTTAVTLSWLFYELSQHPEIVAKLRKEIIGLVGRTREPTYDDLKSMRYLNHVVNETLRLYPVVPYNVRVALQDCTLPHGGGPDGSEPIGITKDTPVGYSTFVMQRRADIYPPASSGFPDHLAFVPERWDNWTPKSWTYIPFNGGPRICIGQQFALTEIAYTVVRILQTFAKVESRMSGHPGFKSDIVLQPAAGVYVAFLKE</sequence>
<feature type="binding site" description="axial binding residue" evidence="7">
    <location>
        <position position="499"/>
    </location>
    <ligand>
        <name>heme</name>
        <dbReference type="ChEBI" id="CHEBI:30413"/>
    </ligand>
    <ligandPart>
        <name>Fe</name>
        <dbReference type="ChEBI" id="CHEBI:18248"/>
    </ligandPart>
</feature>
<dbReference type="SUPFAM" id="SSF48264">
    <property type="entry name" value="Cytochrome P450"/>
    <property type="match status" value="1"/>
</dbReference>
<keyword evidence="10" id="KW-1185">Reference proteome</keyword>
<dbReference type="PRINTS" id="PR00385">
    <property type="entry name" value="P450"/>
</dbReference>
<dbReference type="AlphaFoldDB" id="M3D461"/>
<dbReference type="Pfam" id="PF00067">
    <property type="entry name" value="p450"/>
    <property type="match status" value="1"/>
</dbReference>
<dbReference type="PANTHER" id="PTHR24287:SF5">
    <property type="entry name" value="P450, PUTATIVE (EUROFUNG)-RELATED"/>
    <property type="match status" value="1"/>
</dbReference>
<name>M3D461_SPHMS</name>
<accession>M3D461</accession>
<dbReference type="GeneID" id="27902598"/>
<dbReference type="OrthoDB" id="1470350at2759"/>
<dbReference type="InterPro" id="IPR047146">
    <property type="entry name" value="Cyt_P450_E_CYP52_fungi"/>
</dbReference>
<dbReference type="EMBL" id="KB456264">
    <property type="protein sequence ID" value="EMF12684.1"/>
    <property type="molecule type" value="Genomic_DNA"/>
</dbReference>
<comment type="cofactor">
    <cofactor evidence="1 7">
        <name>heme</name>
        <dbReference type="ChEBI" id="CHEBI:30413"/>
    </cofactor>
</comment>
<evidence type="ECO:0000313" key="9">
    <source>
        <dbReference type="EMBL" id="EMF12684.1"/>
    </source>
</evidence>
<dbReference type="GO" id="GO:0016705">
    <property type="term" value="F:oxidoreductase activity, acting on paired donors, with incorporation or reduction of molecular oxygen"/>
    <property type="evidence" value="ECO:0007669"/>
    <property type="project" value="InterPro"/>
</dbReference>
<organism evidence="9 10">
    <name type="scientific">Sphaerulina musiva (strain SO2202)</name>
    <name type="common">Poplar stem canker fungus</name>
    <name type="synonym">Septoria musiva</name>
    <dbReference type="NCBI Taxonomy" id="692275"/>
    <lineage>
        <taxon>Eukaryota</taxon>
        <taxon>Fungi</taxon>
        <taxon>Dikarya</taxon>
        <taxon>Ascomycota</taxon>
        <taxon>Pezizomycotina</taxon>
        <taxon>Dothideomycetes</taxon>
        <taxon>Dothideomycetidae</taxon>
        <taxon>Mycosphaerellales</taxon>
        <taxon>Mycosphaerellaceae</taxon>
        <taxon>Sphaerulina</taxon>
    </lineage>
</organism>
<dbReference type="PROSITE" id="PS00086">
    <property type="entry name" value="CYTOCHROME_P450"/>
    <property type="match status" value="1"/>
</dbReference>
<reference evidence="9 10" key="1">
    <citation type="journal article" date="2012" name="PLoS Pathog.">
        <title>Diverse lifestyles and strategies of plant pathogenesis encoded in the genomes of eighteen Dothideomycetes fungi.</title>
        <authorList>
            <person name="Ohm R.A."/>
            <person name="Feau N."/>
            <person name="Henrissat B."/>
            <person name="Schoch C.L."/>
            <person name="Horwitz B.A."/>
            <person name="Barry K.W."/>
            <person name="Condon B.J."/>
            <person name="Copeland A.C."/>
            <person name="Dhillon B."/>
            <person name="Glaser F."/>
            <person name="Hesse C.N."/>
            <person name="Kosti I."/>
            <person name="LaButti K."/>
            <person name="Lindquist E.A."/>
            <person name="Lucas S."/>
            <person name="Salamov A.A."/>
            <person name="Bradshaw R.E."/>
            <person name="Ciuffetti L."/>
            <person name="Hamelin R.C."/>
            <person name="Kema G.H.J."/>
            <person name="Lawrence C."/>
            <person name="Scott J.A."/>
            <person name="Spatafora J.W."/>
            <person name="Turgeon B.G."/>
            <person name="de Wit P.J.G.M."/>
            <person name="Zhong S."/>
            <person name="Goodwin S.B."/>
            <person name="Grigoriev I.V."/>
        </authorList>
    </citation>
    <scope>NUCLEOTIDE SEQUENCE [LARGE SCALE GENOMIC DNA]</scope>
    <source>
        <strain evidence="9 10">SO2202</strain>
    </source>
</reference>
<evidence type="ECO:0000256" key="4">
    <source>
        <dbReference type="ARBA" id="ARBA00023002"/>
    </source>
</evidence>
<protein>
    <submittedName>
        <fullName evidence="9">Cytochrome P450 52A11</fullName>
    </submittedName>
</protein>
<evidence type="ECO:0000256" key="1">
    <source>
        <dbReference type="ARBA" id="ARBA00001971"/>
    </source>
</evidence>
<evidence type="ECO:0000313" key="10">
    <source>
        <dbReference type="Proteomes" id="UP000016931"/>
    </source>
</evidence>
<evidence type="ECO:0000256" key="8">
    <source>
        <dbReference type="RuleBase" id="RU000461"/>
    </source>
</evidence>
<dbReference type="InterPro" id="IPR036396">
    <property type="entry name" value="Cyt_P450_sf"/>
</dbReference>